<sequence>MSQIVTSAIDCILPLSTTIDTLERQRPSAFSKPSTMESFTMDQTLINGRFKPIPLSLIPDTALTSETISQFLASDTTKVGIAIAYSSGKLAAIAFSSKHTVLLVEFSPKTKLNDPTRALLQKELLCRDIGSYFSFNAHYVASALYADMKLYVAHLIDLQSLFPDLSSRDPLDTVKAAFGENAKLYEGNFPSIFGDESWNPKRHSQDACRLAEKAWLACHIASLGTMEMALTSAKEINTELHTKEELAVVANILRDSNQLDSIKPTSTTHDISSSTLSDRNADGTVNINFVRYQNRVRSGGQVPKSE</sequence>
<dbReference type="AlphaFoldDB" id="A0A4Y7QEF3"/>
<evidence type="ECO:0000313" key="2">
    <source>
        <dbReference type="Proteomes" id="UP000294933"/>
    </source>
</evidence>
<dbReference type="VEuPathDB" id="FungiDB:BD410DRAFT_607879"/>
<dbReference type="STRING" id="50990.A0A4Y7QEF3"/>
<proteinExistence type="predicted"/>
<dbReference type="Proteomes" id="UP000294933">
    <property type="component" value="Unassembled WGS sequence"/>
</dbReference>
<evidence type="ECO:0000313" key="1">
    <source>
        <dbReference type="EMBL" id="TDL25785.1"/>
    </source>
</evidence>
<gene>
    <name evidence="1" type="ORF">BD410DRAFT_607879</name>
</gene>
<accession>A0A4Y7QEF3</accession>
<evidence type="ECO:0008006" key="3">
    <source>
        <dbReference type="Google" id="ProtNLM"/>
    </source>
</evidence>
<reference evidence="1 2" key="1">
    <citation type="submission" date="2018-06" db="EMBL/GenBank/DDBJ databases">
        <title>A transcriptomic atlas of mushroom development highlights an independent origin of complex multicellularity.</title>
        <authorList>
            <consortium name="DOE Joint Genome Institute"/>
            <person name="Krizsan K."/>
            <person name="Almasi E."/>
            <person name="Merenyi Z."/>
            <person name="Sahu N."/>
            <person name="Viragh M."/>
            <person name="Koszo T."/>
            <person name="Mondo S."/>
            <person name="Kiss B."/>
            <person name="Balint B."/>
            <person name="Kues U."/>
            <person name="Barry K."/>
            <person name="Hegedus J.C."/>
            <person name="Henrissat B."/>
            <person name="Johnson J."/>
            <person name="Lipzen A."/>
            <person name="Ohm R."/>
            <person name="Nagy I."/>
            <person name="Pangilinan J."/>
            <person name="Yan J."/>
            <person name="Xiong Y."/>
            <person name="Grigoriev I.V."/>
            <person name="Hibbett D.S."/>
            <person name="Nagy L.G."/>
        </authorList>
    </citation>
    <scope>NUCLEOTIDE SEQUENCE [LARGE SCALE GENOMIC DNA]</scope>
    <source>
        <strain evidence="1 2">SZMC22713</strain>
    </source>
</reference>
<organism evidence="1 2">
    <name type="scientific">Rickenella mellea</name>
    <dbReference type="NCBI Taxonomy" id="50990"/>
    <lineage>
        <taxon>Eukaryota</taxon>
        <taxon>Fungi</taxon>
        <taxon>Dikarya</taxon>
        <taxon>Basidiomycota</taxon>
        <taxon>Agaricomycotina</taxon>
        <taxon>Agaricomycetes</taxon>
        <taxon>Hymenochaetales</taxon>
        <taxon>Rickenellaceae</taxon>
        <taxon>Rickenella</taxon>
    </lineage>
</organism>
<dbReference type="EMBL" id="ML170163">
    <property type="protein sequence ID" value="TDL25785.1"/>
    <property type="molecule type" value="Genomic_DNA"/>
</dbReference>
<keyword evidence="2" id="KW-1185">Reference proteome</keyword>
<protein>
    <recommendedName>
        <fullName evidence="3">3'-5' exonuclease domain-containing protein</fullName>
    </recommendedName>
</protein>
<name>A0A4Y7QEF3_9AGAM</name>